<dbReference type="AlphaFoldDB" id="A0A9Q0VMY0"/>
<dbReference type="SUPFAM" id="SSF53098">
    <property type="entry name" value="Ribonuclease H-like"/>
    <property type="match status" value="1"/>
</dbReference>
<protein>
    <recommendedName>
        <fullName evidence="2">Exonuclease domain-containing protein</fullName>
    </recommendedName>
</protein>
<dbReference type="Gene3D" id="3.30.420.10">
    <property type="entry name" value="Ribonuclease H-like superfamily/Ribonuclease H"/>
    <property type="match status" value="1"/>
</dbReference>
<gene>
    <name evidence="3" type="ORF">OIU85_001079</name>
</gene>
<name>A0A9Q0VMY0_SALVM</name>
<keyword evidence="4" id="KW-1185">Reference proteome</keyword>
<comment type="caution">
    <text evidence="3">The sequence shown here is derived from an EMBL/GenBank/DDBJ whole genome shotgun (WGS) entry which is preliminary data.</text>
</comment>
<organism evidence="3 4">
    <name type="scientific">Salix viminalis</name>
    <name type="common">Common osier</name>
    <name type="synonym">Basket willow</name>
    <dbReference type="NCBI Taxonomy" id="40686"/>
    <lineage>
        <taxon>Eukaryota</taxon>
        <taxon>Viridiplantae</taxon>
        <taxon>Streptophyta</taxon>
        <taxon>Embryophyta</taxon>
        <taxon>Tracheophyta</taxon>
        <taxon>Spermatophyta</taxon>
        <taxon>Magnoliopsida</taxon>
        <taxon>eudicotyledons</taxon>
        <taxon>Gunneridae</taxon>
        <taxon>Pentapetalae</taxon>
        <taxon>rosids</taxon>
        <taxon>fabids</taxon>
        <taxon>Malpighiales</taxon>
        <taxon>Salicaceae</taxon>
        <taxon>Saliceae</taxon>
        <taxon>Salix</taxon>
    </lineage>
</organism>
<sequence length="119" mass="13355">MNFLSNAFSLLEVDADDDQLNNAPSSSSKRKNKKKVNGSNVMEKKEKQNGKNLVISSSEECKMPLVWIDLEMTGLNTEVDRILEIACIITDGNLTKSVEVLLYLGHFSVIHDSRLRFPV</sequence>
<dbReference type="OrthoDB" id="270189at2759"/>
<evidence type="ECO:0000256" key="1">
    <source>
        <dbReference type="SAM" id="MobiDB-lite"/>
    </source>
</evidence>
<dbReference type="EMBL" id="JAPFFL010000001">
    <property type="protein sequence ID" value="KAJ6750505.1"/>
    <property type="molecule type" value="Genomic_DNA"/>
</dbReference>
<feature type="domain" description="Exonuclease" evidence="2">
    <location>
        <begin position="66"/>
        <end position="96"/>
    </location>
</feature>
<reference evidence="3" key="2">
    <citation type="journal article" date="2023" name="Int. J. Mol. Sci.">
        <title>De Novo Assembly and Annotation of 11 Diverse Shrub Willow (Salix) Genomes Reveals Novel Gene Organization in Sex-Linked Regions.</title>
        <authorList>
            <person name="Hyden B."/>
            <person name="Feng K."/>
            <person name="Yates T.B."/>
            <person name="Jawdy S."/>
            <person name="Cereghino C."/>
            <person name="Smart L.B."/>
            <person name="Muchero W."/>
        </authorList>
    </citation>
    <scope>NUCLEOTIDE SEQUENCE [LARGE SCALE GENOMIC DNA]</scope>
    <source>
        <tissue evidence="3">Shoot tip</tissue>
    </source>
</reference>
<dbReference type="InterPro" id="IPR036397">
    <property type="entry name" value="RNaseH_sf"/>
</dbReference>
<evidence type="ECO:0000313" key="3">
    <source>
        <dbReference type="EMBL" id="KAJ6750505.1"/>
    </source>
</evidence>
<evidence type="ECO:0000313" key="4">
    <source>
        <dbReference type="Proteomes" id="UP001151529"/>
    </source>
</evidence>
<proteinExistence type="predicted"/>
<accession>A0A9Q0VMY0</accession>
<evidence type="ECO:0000259" key="2">
    <source>
        <dbReference type="Pfam" id="PF00929"/>
    </source>
</evidence>
<dbReference type="InterPro" id="IPR012337">
    <property type="entry name" value="RNaseH-like_sf"/>
</dbReference>
<dbReference type="Proteomes" id="UP001151529">
    <property type="component" value="Chromosome 16"/>
</dbReference>
<reference evidence="3" key="1">
    <citation type="submission" date="2022-11" db="EMBL/GenBank/DDBJ databases">
        <authorList>
            <person name="Hyden B.L."/>
            <person name="Feng K."/>
            <person name="Yates T."/>
            <person name="Jawdy S."/>
            <person name="Smart L.B."/>
            <person name="Muchero W."/>
        </authorList>
    </citation>
    <scope>NUCLEOTIDE SEQUENCE</scope>
    <source>
        <tissue evidence="3">Shoot tip</tissue>
    </source>
</reference>
<dbReference type="Pfam" id="PF00929">
    <property type="entry name" value="RNase_T"/>
    <property type="match status" value="1"/>
</dbReference>
<dbReference type="InterPro" id="IPR013520">
    <property type="entry name" value="Ribonucl_H"/>
</dbReference>
<dbReference type="GO" id="GO:0003676">
    <property type="term" value="F:nucleic acid binding"/>
    <property type="evidence" value="ECO:0007669"/>
    <property type="project" value="InterPro"/>
</dbReference>
<feature type="region of interest" description="Disordered" evidence="1">
    <location>
        <begin position="18"/>
        <end position="53"/>
    </location>
</feature>